<evidence type="ECO:0000313" key="3">
    <source>
        <dbReference type="Proteomes" id="UP000053024"/>
    </source>
</evidence>
<dbReference type="PROSITE" id="PS51257">
    <property type="entry name" value="PROKAR_LIPOPROTEIN"/>
    <property type="match status" value="1"/>
</dbReference>
<organism evidence="2 3">
    <name type="scientific">Streptomyces bungoensis</name>
    <dbReference type="NCBI Taxonomy" id="285568"/>
    <lineage>
        <taxon>Bacteria</taxon>
        <taxon>Bacillati</taxon>
        <taxon>Actinomycetota</taxon>
        <taxon>Actinomycetes</taxon>
        <taxon>Kitasatosporales</taxon>
        <taxon>Streptomycetaceae</taxon>
        <taxon>Streptomyces</taxon>
    </lineage>
</organism>
<evidence type="ECO:0000256" key="1">
    <source>
        <dbReference type="SAM" id="SignalP"/>
    </source>
</evidence>
<keyword evidence="1" id="KW-0732">Signal</keyword>
<proteinExistence type="predicted"/>
<sequence>MAGHWVRNVVAAAVAAGIVSAAATGCSNNSNSSTTSTPSAGASVRSKISSAASAAASAASSLASQASSALASASAEAKRKLDEVKGGIDVKGDVKLGAVAIGGDGKATVPVTVHNTAGSAKSFAVQVDFKDKNGNLVDTVVVTVDGVAAGKTADAKATSHRKLSSDVGATVGTAVRY</sequence>
<feature type="signal peptide" evidence="1">
    <location>
        <begin position="1"/>
        <end position="21"/>
    </location>
</feature>
<dbReference type="Proteomes" id="UP000053024">
    <property type="component" value="Unassembled WGS sequence"/>
</dbReference>
<evidence type="ECO:0008006" key="4">
    <source>
        <dbReference type="Google" id="ProtNLM"/>
    </source>
</evidence>
<evidence type="ECO:0000313" key="2">
    <source>
        <dbReference type="EMBL" id="KUN85960.1"/>
    </source>
</evidence>
<dbReference type="AlphaFoldDB" id="A0A101T581"/>
<dbReference type="EMBL" id="LMWX01000017">
    <property type="protein sequence ID" value="KUN85960.1"/>
    <property type="molecule type" value="Genomic_DNA"/>
</dbReference>
<feature type="chain" id="PRO_5038597810" description="Lipoprotein" evidence="1">
    <location>
        <begin position="22"/>
        <end position="177"/>
    </location>
</feature>
<reference evidence="2 3" key="1">
    <citation type="submission" date="2015-10" db="EMBL/GenBank/DDBJ databases">
        <title>Draft genome sequence of Streptomyces bungoensis DSM 41781, type strain for the species Streptomyces bungoensis.</title>
        <authorList>
            <person name="Ruckert C."/>
            <person name="Winkler A."/>
            <person name="Kalinowski J."/>
            <person name="Kampfer P."/>
            <person name="Glaeser S."/>
        </authorList>
    </citation>
    <scope>NUCLEOTIDE SEQUENCE [LARGE SCALE GENOMIC DNA]</scope>
    <source>
        <strain evidence="2 3">DSM 41781</strain>
    </source>
</reference>
<name>A0A101T581_9ACTN</name>
<keyword evidence="3" id="KW-1185">Reference proteome</keyword>
<dbReference type="OrthoDB" id="3874071at2"/>
<protein>
    <recommendedName>
        <fullName evidence="4">Lipoprotein</fullName>
    </recommendedName>
</protein>
<accession>A0A101T581</accession>
<gene>
    <name evidence="2" type="ORF">AQJ66_12005</name>
</gene>
<dbReference type="RefSeq" id="WP_061920009.1">
    <property type="nucleotide sequence ID" value="NZ_JBEYBH010000023.1"/>
</dbReference>
<dbReference type="STRING" id="285568.AQJ66_12005"/>
<comment type="caution">
    <text evidence="2">The sequence shown here is derived from an EMBL/GenBank/DDBJ whole genome shotgun (WGS) entry which is preliminary data.</text>
</comment>